<dbReference type="RefSeq" id="WP_258883670.1">
    <property type="nucleotide sequence ID" value="NZ_CP090065.1"/>
</dbReference>
<dbReference type="AlphaFoldDB" id="A0AAE9NSQ7"/>
<reference evidence="1" key="1">
    <citation type="submission" date="2021-12" db="EMBL/GenBank/DDBJ databases">
        <title>Genome sequence of novel Pectobacterium sp. causing blackleg.</title>
        <authorList>
            <person name="Wang J."/>
        </authorList>
    </citation>
    <scope>NUCLEOTIDE SEQUENCE</scope>
    <source>
        <strain evidence="1">BY21311</strain>
    </source>
</reference>
<dbReference type="KEGG" id="ppoo:LW347_00290"/>
<gene>
    <name evidence="1" type="ORF">LW347_00290</name>
</gene>
<dbReference type="EMBL" id="CP090065">
    <property type="protein sequence ID" value="UVO08492.1"/>
    <property type="molecule type" value="Genomic_DNA"/>
</dbReference>
<dbReference type="Proteomes" id="UP001059272">
    <property type="component" value="Chromosome"/>
</dbReference>
<protein>
    <submittedName>
        <fullName evidence="1">Uncharacterized protein</fullName>
    </submittedName>
</protein>
<sequence length="165" mass="18192">MPHRSITHFQPAGMTQPALNILSLISPDFRHPILITHTISRFMINHPRHISSGPSTVFVNGLSLAITGGAVDCGGEVIGSGTVFVGDKAPTQSELISLTGLFDEHFCLTDNWNSQPFEHFAYGIITANSQFEGITNKAGKTKYLRRLYEEDVSLDYIFQTKVGIR</sequence>
<organism evidence="1 2">
    <name type="scientific">Pectobacterium polonicum</name>
    <dbReference type="NCBI Taxonomy" id="2485124"/>
    <lineage>
        <taxon>Bacteria</taxon>
        <taxon>Pseudomonadati</taxon>
        <taxon>Pseudomonadota</taxon>
        <taxon>Gammaproteobacteria</taxon>
        <taxon>Enterobacterales</taxon>
        <taxon>Pectobacteriaceae</taxon>
        <taxon>Pectobacterium</taxon>
    </lineage>
</organism>
<evidence type="ECO:0000313" key="1">
    <source>
        <dbReference type="EMBL" id="UVO08492.1"/>
    </source>
</evidence>
<proteinExistence type="predicted"/>
<accession>A0AAE9NSQ7</accession>
<dbReference type="Gene3D" id="2.60.200.60">
    <property type="match status" value="1"/>
</dbReference>
<name>A0AAE9NSQ7_9GAMM</name>
<evidence type="ECO:0000313" key="2">
    <source>
        <dbReference type="Proteomes" id="UP001059272"/>
    </source>
</evidence>